<organism evidence="3 4">
    <name type="scientific">Agromyces rhizosphaerae</name>
    <dbReference type="NCBI Taxonomy" id="88374"/>
    <lineage>
        <taxon>Bacteria</taxon>
        <taxon>Bacillati</taxon>
        <taxon>Actinomycetota</taxon>
        <taxon>Actinomycetes</taxon>
        <taxon>Micrococcales</taxon>
        <taxon>Microbacteriaceae</taxon>
        <taxon>Agromyces</taxon>
    </lineage>
</organism>
<dbReference type="Proteomes" id="UP001144396">
    <property type="component" value="Unassembled WGS sequence"/>
</dbReference>
<dbReference type="Gene3D" id="1.10.287.110">
    <property type="entry name" value="DnaJ domain"/>
    <property type="match status" value="1"/>
</dbReference>
<keyword evidence="4" id="KW-1185">Reference proteome</keyword>
<evidence type="ECO:0000313" key="4">
    <source>
        <dbReference type="Proteomes" id="UP001144396"/>
    </source>
</evidence>
<dbReference type="PRINTS" id="PR00625">
    <property type="entry name" value="JDOMAIN"/>
</dbReference>
<dbReference type="CDD" id="cd06257">
    <property type="entry name" value="DnaJ"/>
    <property type="match status" value="1"/>
</dbReference>
<reference evidence="3" key="1">
    <citation type="submission" date="2022-12" db="EMBL/GenBank/DDBJ databases">
        <title>Reference genome sequencing for broad-spectrum identification of bacterial and archaeal isolates by mass spectrometry.</title>
        <authorList>
            <person name="Sekiguchi Y."/>
            <person name="Tourlousse D.M."/>
        </authorList>
    </citation>
    <scope>NUCLEOTIDE SEQUENCE</scope>
    <source>
        <strain evidence="3">14</strain>
    </source>
</reference>
<dbReference type="SMART" id="SM00271">
    <property type="entry name" value="DnaJ"/>
    <property type="match status" value="1"/>
</dbReference>
<accession>A0A9W6CXP7</accession>
<comment type="caution">
    <text evidence="3">The sequence shown here is derived from an EMBL/GenBank/DDBJ whole genome shotgun (WGS) entry which is preliminary data.</text>
</comment>
<feature type="region of interest" description="Disordered" evidence="1">
    <location>
        <begin position="67"/>
        <end position="108"/>
    </location>
</feature>
<dbReference type="PANTHER" id="PTHR44240:SF10">
    <property type="entry name" value="J DOMAIN-CONTAINING PROTEIN"/>
    <property type="match status" value="1"/>
</dbReference>
<evidence type="ECO:0000259" key="2">
    <source>
        <dbReference type="PROSITE" id="PS50076"/>
    </source>
</evidence>
<dbReference type="AlphaFoldDB" id="A0A9W6CXP7"/>
<proteinExistence type="predicted"/>
<dbReference type="EMBL" id="BSDP01000001">
    <property type="protein sequence ID" value="GLI28240.1"/>
    <property type="molecule type" value="Genomic_DNA"/>
</dbReference>
<dbReference type="InterPro" id="IPR052276">
    <property type="entry name" value="Diphthamide-biosynth_chaperone"/>
</dbReference>
<sequence>MPDSPLQATPYEVLGVAADASTSELRAAYRRKLRETHPDTGGDPDRFHEVQAAWERVGTAEARAAYDRGGTARTTAADDGAGSWSMPRTQGERRDTRPGTRSHGHPGGVSRVRYLELIREWAGRGVELPDPFDADLVRRAPREIRHVLADALAEEATARTVSTLGIAWTAWHDVATDAAGPGLPAKLDHVVLGPTGLFAIQSEDWGAPVRIRRGELIGEALAGEKPMRALGLRAKAVGRAAHVKFTCLLIVVPDGDSDEDLQVLGSIRGAVTAIVQRSRLAGVLRSGLPGSALIGGAEVMEVRTRLQQSVRFA</sequence>
<dbReference type="RefSeq" id="WP_281885439.1">
    <property type="nucleotide sequence ID" value="NZ_BSDP01000001.1"/>
</dbReference>
<dbReference type="PROSITE" id="PS50076">
    <property type="entry name" value="DNAJ_2"/>
    <property type="match status" value="1"/>
</dbReference>
<dbReference type="SUPFAM" id="SSF46565">
    <property type="entry name" value="Chaperone J-domain"/>
    <property type="match status" value="1"/>
</dbReference>
<dbReference type="InterPro" id="IPR036869">
    <property type="entry name" value="J_dom_sf"/>
</dbReference>
<dbReference type="PANTHER" id="PTHR44240">
    <property type="entry name" value="DNAJ DOMAIN (PROKARYOTIC HEAT SHOCK PROTEIN)-RELATED"/>
    <property type="match status" value="1"/>
</dbReference>
<dbReference type="InterPro" id="IPR001623">
    <property type="entry name" value="DnaJ_domain"/>
</dbReference>
<feature type="compositionally biased region" description="Low complexity" evidence="1">
    <location>
        <begin position="67"/>
        <end position="81"/>
    </location>
</feature>
<gene>
    <name evidence="3" type="ORF">ARHIZOSPH14_24820</name>
</gene>
<evidence type="ECO:0000313" key="3">
    <source>
        <dbReference type="EMBL" id="GLI28240.1"/>
    </source>
</evidence>
<dbReference type="Pfam" id="PF00226">
    <property type="entry name" value="DnaJ"/>
    <property type="match status" value="1"/>
</dbReference>
<name>A0A9W6CXP7_9MICO</name>
<feature type="domain" description="J" evidence="2">
    <location>
        <begin position="9"/>
        <end position="70"/>
    </location>
</feature>
<protein>
    <recommendedName>
        <fullName evidence="2">J domain-containing protein</fullName>
    </recommendedName>
</protein>
<evidence type="ECO:0000256" key="1">
    <source>
        <dbReference type="SAM" id="MobiDB-lite"/>
    </source>
</evidence>